<evidence type="ECO:0008006" key="3">
    <source>
        <dbReference type="Google" id="ProtNLM"/>
    </source>
</evidence>
<accession>A0A833N5B0</accession>
<proteinExistence type="predicted"/>
<sequence>MQLEKLKEIQDFFLETTQKNPAEDISAYLCSEIGKALIARTSHRMDAYRTCYFARISNVFPETTFNLASCLFEKSFVANFVVEYFLANPSPLDMYKSLLGFPDFLENYEHIGECPFVPDFMKLCLMREDVLAAENPLEDLFLVGGVDIPKANEIFLQRNHKVITSTWPLYQMYNVARAIEELKDDELKNTCSEKAKEIEEIRIKKFSEIENQPESLLLFKSAQCILEVIFIPKEYIPFIENMSEGKSLEMSIENFDVNDTFDSQKFSSWIALLTQHKALVKGI</sequence>
<dbReference type="EMBL" id="WFLN01000004">
    <property type="protein sequence ID" value="KAB8033189.1"/>
    <property type="molecule type" value="Genomic_DNA"/>
</dbReference>
<keyword evidence="2" id="KW-1185">Reference proteome</keyword>
<protein>
    <recommendedName>
        <fullName evidence="3">DNA-binding domain-containing protein</fullName>
    </recommendedName>
</protein>
<dbReference type="RefSeq" id="WP_152211277.1">
    <property type="nucleotide sequence ID" value="NZ_WFLN01000004.1"/>
</dbReference>
<gene>
    <name evidence="1" type="ORF">GCL57_00395</name>
</gene>
<organism evidence="1 2">
    <name type="scientific">Fluviispira multicolorata</name>
    <dbReference type="NCBI Taxonomy" id="2654512"/>
    <lineage>
        <taxon>Bacteria</taxon>
        <taxon>Pseudomonadati</taxon>
        <taxon>Bdellovibrionota</taxon>
        <taxon>Oligoflexia</taxon>
        <taxon>Silvanigrellales</taxon>
        <taxon>Silvanigrellaceae</taxon>
        <taxon>Fluviispira</taxon>
    </lineage>
</organism>
<evidence type="ECO:0000313" key="2">
    <source>
        <dbReference type="Proteomes" id="UP000442694"/>
    </source>
</evidence>
<name>A0A833N5B0_9BACT</name>
<dbReference type="AlphaFoldDB" id="A0A833N5B0"/>
<comment type="caution">
    <text evidence="1">The sequence shown here is derived from an EMBL/GenBank/DDBJ whole genome shotgun (WGS) entry which is preliminary data.</text>
</comment>
<reference evidence="1 2" key="1">
    <citation type="submission" date="2019-10" db="EMBL/GenBank/DDBJ databases">
        <title>New genus of Silvanigrellaceae.</title>
        <authorList>
            <person name="Pitt A."/>
            <person name="Hahn M.W."/>
        </authorList>
    </citation>
    <scope>NUCLEOTIDE SEQUENCE [LARGE SCALE GENOMIC DNA]</scope>
    <source>
        <strain evidence="1 2">33A1-SZDP</strain>
    </source>
</reference>
<evidence type="ECO:0000313" key="1">
    <source>
        <dbReference type="EMBL" id="KAB8033189.1"/>
    </source>
</evidence>
<dbReference type="Proteomes" id="UP000442694">
    <property type="component" value="Unassembled WGS sequence"/>
</dbReference>